<dbReference type="Gene3D" id="3.30.2410.10">
    <property type="entry name" value="Hect, E3 ligase catalytic domain"/>
    <property type="match status" value="1"/>
</dbReference>
<keyword evidence="2 3" id="KW-0833">Ubl conjugation pathway</keyword>
<keyword evidence="1" id="KW-0808">Transferase</keyword>
<dbReference type="Proteomes" id="UP001168098">
    <property type="component" value="Unassembled WGS sequence"/>
</dbReference>
<dbReference type="AlphaFoldDB" id="A0AA39AA86"/>
<accession>A0AA39AA86</accession>
<gene>
    <name evidence="6" type="ORF">PVL29_005173</name>
</gene>
<dbReference type="InterPro" id="IPR000569">
    <property type="entry name" value="HECT_dom"/>
</dbReference>
<dbReference type="EMBL" id="JARBHA010000004">
    <property type="protein sequence ID" value="KAJ9703771.1"/>
    <property type="molecule type" value="Genomic_DNA"/>
</dbReference>
<dbReference type="GO" id="GO:0043161">
    <property type="term" value="P:proteasome-mediated ubiquitin-dependent protein catabolic process"/>
    <property type="evidence" value="ECO:0007669"/>
    <property type="project" value="TreeGrafter"/>
</dbReference>
<name>A0AA39AA86_VITRO</name>
<feature type="active site" description="Glycyl thioester intermediate" evidence="3">
    <location>
        <position position="38"/>
    </location>
</feature>
<comment type="caution">
    <text evidence="6">The sequence shown here is derived from an EMBL/GenBank/DDBJ whole genome shotgun (WGS) entry which is preliminary data.</text>
</comment>
<proteinExistence type="predicted"/>
<dbReference type="PANTHER" id="PTHR45670:SF1">
    <property type="entry name" value="E3 UBIQUITIN-PROTEIN LIGASE HECTD1"/>
    <property type="match status" value="1"/>
</dbReference>
<reference evidence="6 7" key="1">
    <citation type="journal article" date="2023" name="BMC Biotechnol.">
        <title>Vitis rotundifolia cv Carlos genome sequencing.</title>
        <authorList>
            <person name="Huff M."/>
            <person name="Hulse-Kemp A."/>
            <person name="Scheffler B."/>
            <person name="Youngblood R."/>
            <person name="Simpson S."/>
            <person name="Babiker E."/>
            <person name="Staton M."/>
        </authorList>
    </citation>
    <scope>NUCLEOTIDE SEQUENCE [LARGE SCALE GENOMIC DNA]</scope>
    <source>
        <tissue evidence="6">Leaf</tissue>
    </source>
</reference>
<dbReference type="SUPFAM" id="SSF56204">
    <property type="entry name" value="Hect, E3 ligase catalytic domain"/>
    <property type="match status" value="1"/>
</dbReference>
<dbReference type="GO" id="GO:0000209">
    <property type="term" value="P:protein polyubiquitination"/>
    <property type="evidence" value="ECO:0007669"/>
    <property type="project" value="TreeGrafter"/>
</dbReference>
<dbReference type="InterPro" id="IPR035983">
    <property type="entry name" value="Hect_E3_ubiquitin_ligase"/>
</dbReference>
<protein>
    <recommendedName>
        <fullName evidence="5">HECT domain-containing protein</fullName>
    </recommendedName>
</protein>
<evidence type="ECO:0000256" key="3">
    <source>
        <dbReference type="PROSITE-ProRule" id="PRU00104"/>
    </source>
</evidence>
<organism evidence="6 7">
    <name type="scientific">Vitis rotundifolia</name>
    <name type="common">Muscadine grape</name>
    <dbReference type="NCBI Taxonomy" id="103349"/>
    <lineage>
        <taxon>Eukaryota</taxon>
        <taxon>Viridiplantae</taxon>
        <taxon>Streptophyta</taxon>
        <taxon>Embryophyta</taxon>
        <taxon>Tracheophyta</taxon>
        <taxon>Spermatophyta</taxon>
        <taxon>Magnoliopsida</taxon>
        <taxon>eudicotyledons</taxon>
        <taxon>Gunneridae</taxon>
        <taxon>Pentapetalae</taxon>
        <taxon>rosids</taxon>
        <taxon>Vitales</taxon>
        <taxon>Vitaceae</taxon>
        <taxon>Viteae</taxon>
        <taxon>Vitis</taxon>
    </lineage>
</organism>
<feature type="region of interest" description="Disordered" evidence="4">
    <location>
        <begin position="1"/>
        <end position="26"/>
    </location>
</feature>
<evidence type="ECO:0000256" key="1">
    <source>
        <dbReference type="ARBA" id="ARBA00022679"/>
    </source>
</evidence>
<evidence type="ECO:0000256" key="2">
    <source>
        <dbReference type="ARBA" id="ARBA00022786"/>
    </source>
</evidence>
<sequence>MVFSPAFGKQHSSTMNPAANMIGPSESADEDLPSVMTCANYLKLPPYSTKDIMYKKLLYAISEGQGSFDLS</sequence>
<evidence type="ECO:0000313" key="7">
    <source>
        <dbReference type="Proteomes" id="UP001168098"/>
    </source>
</evidence>
<evidence type="ECO:0000313" key="6">
    <source>
        <dbReference type="EMBL" id="KAJ9703771.1"/>
    </source>
</evidence>
<keyword evidence="7" id="KW-1185">Reference proteome</keyword>
<dbReference type="PROSITE" id="PS50237">
    <property type="entry name" value="HECT"/>
    <property type="match status" value="1"/>
</dbReference>
<dbReference type="Pfam" id="PF00632">
    <property type="entry name" value="HECT"/>
    <property type="match status" value="1"/>
</dbReference>
<dbReference type="PANTHER" id="PTHR45670">
    <property type="entry name" value="E3 UBIQUITIN-PROTEIN LIGASE TRIP12"/>
    <property type="match status" value="1"/>
</dbReference>
<evidence type="ECO:0000256" key="4">
    <source>
        <dbReference type="SAM" id="MobiDB-lite"/>
    </source>
</evidence>
<dbReference type="InterPro" id="IPR045322">
    <property type="entry name" value="HECTD1/TRIP12-like"/>
</dbReference>
<feature type="domain" description="HECT" evidence="5">
    <location>
        <begin position="5"/>
        <end position="71"/>
    </location>
</feature>
<dbReference type="GO" id="GO:0061630">
    <property type="term" value="F:ubiquitin protein ligase activity"/>
    <property type="evidence" value="ECO:0007669"/>
    <property type="project" value="InterPro"/>
</dbReference>
<evidence type="ECO:0000259" key="5">
    <source>
        <dbReference type="PROSITE" id="PS50237"/>
    </source>
</evidence>